<feature type="compositionally biased region" description="Low complexity" evidence="1">
    <location>
        <begin position="169"/>
        <end position="178"/>
    </location>
</feature>
<feature type="compositionally biased region" description="Polar residues" evidence="1">
    <location>
        <begin position="731"/>
        <end position="745"/>
    </location>
</feature>
<feature type="compositionally biased region" description="Low complexity" evidence="1">
    <location>
        <begin position="676"/>
        <end position="690"/>
    </location>
</feature>
<feature type="compositionally biased region" description="Low complexity" evidence="1">
    <location>
        <begin position="590"/>
        <end position="629"/>
    </location>
</feature>
<evidence type="ECO:0000256" key="1">
    <source>
        <dbReference type="SAM" id="MobiDB-lite"/>
    </source>
</evidence>
<feature type="compositionally biased region" description="Low complexity" evidence="1">
    <location>
        <begin position="273"/>
        <end position="286"/>
    </location>
</feature>
<feature type="region of interest" description="Disordered" evidence="1">
    <location>
        <begin position="360"/>
        <end position="432"/>
    </location>
</feature>
<feature type="region of interest" description="Disordered" evidence="1">
    <location>
        <begin position="1"/>
        <end position="286"/>
    </location>
</feature>
<dbReference type="AlphaFoldDB" id="A0A166DVM5"/>
<feature type="compositionally biased region" description="Polar residues" evidence="1">
    <location>
        <begin position="214"/>
        <end position="233"/>
    </location>
</feature>
<feature type="compositionally biased region" description="Polar residues" evidence="1">
    <location>
        <begin position="111"/>
        <end position="121"/>
    </location>
</feature>
<feature type="compositionally biased region" description="Basic and acidic residues" evidence="1">
    <location>
        <begin position="27"/>
        <end position="40"/>
    </location>
</feature>
<feature type="compositionally biased region" description="Pro residues" evidence="1">
    <location>
        <begin position="45"/>
        <end position="54"/>
    </location>
</feature>
<proteinExistence type="predicted"/>
<accession>A0A166DVM5</accession>
<feature type="region of interest" description="Disordered" evidence="1">
    <location>
        <begin position="501"/>
        <end position="637"/>
    </location>
</feature>
<feature type="compositionally biased region" description="Polar residues" evidence="1">
    <location>
        <begin position="133"/>
        <end position="153"/>
    </location>
</feature>
<organism evidence="2 3">
    <name type="scientific">Sistotremastrum suecicum HHB10207 ss-3</name>
    <dbReference type="NCBI Taxonomy" id="1314776"/>
    <lineage>
        <taxon>Eukaryota</taxon>
        <taxon>Fungi</taxon>
        <taxon>Dikarya</taxon>
        <taxon>Basidiomycota</taxon>
        <taxon>Agaricomycotina</taxon>
        <taxon>Agaricomycetes</taxon>
        <taxon>Sistotremastrales</taxon>
        <taxon>Sistotremastraceae</taxon>
        <taxon>Sistotremastrum</taxon>
    </lineage>
</organism>
<feature type="compositionally biased region" description="Low complexity" evidence="1">
    <location>
        <begin position="419"/>
        <end position="432"/>
    </location>
</feature>
<feature type="compositionally biased region" description="Low complexity" evidence="1">
    <location>
        <begin position="363"/>
        <end position="389"/>
    </location>
</feature>
<feature type="compositionally biased region" description="Low complexity" evidence="1">
    <location>
        <begin position="760"/>
        <end position="823"/>
    </location>
</feature>
<feature type="compositionally biased region" description="Low complexity" evidence="1">
    <location>
        <begin position="234"/>
        <end position="249"/>
    </location>
</feature>
<feature type="compositionally biased region" description="Low complexity" evidence="1">
    <location>
        <begin position="501"/>
        <end position="513"/>
    </location>
</feature>
<feature type="compositionally biased region" description="Polar residues" evidence="1">
    <location>
        <begin position="255"/>
        <end position="272"/>
    </location>
</feature>
<dbReference type="OrthoDB" id="2530523at2759"/>
<name>A0A166DVM5_9AGAM</name>
<dbReference type="Proteomes" id="UP000076798">
    <property type="component" value="Unassembled WGS sequence"/>
</dbReference>
<evidence type="ECO:0000313" key="3">
    <source>
        <dbReference type="Proteomes" id="UP000076798"/>
    </source>
</evidence>
<feature type="region of interest" description="Disordered" evidence="1">
    <location>
        <begin position="676"/>
        <end position="823"/>
    </location>
</feature>
<gene>
    <name evidence="2" type="ORF">SISSUDRAFT_701717</name>
</gene>
<feature type="compositionally biased region" description="Low complexity" evidence="1">
    <location>
        <begin position="547"/>
        <end position="558"/>
    </location>
</feature>
<feature type="compositionally biased region" description="Acidic residues" evidence="1">
    <location>
        <begin position="79"/>
        <end position="88"/>
    </location>
</feature>
<feature type="region of interest" description="Disordered" evidence="1">
    <location>
        <begin position="866"/>
        <end position="936"/>
    </location>
</feature>
<feature type="compositionally biased region" description="Low complexity" evidence="1">
    <location>
        <begin position="879"/>
        <end position="899"/>
    </location>
</feature>
<reference evidence="2 3" key="1">
    <citation type="journal article" date="2016" name="Mol. Biol. Evol.">
        <title>Comparative Genomics of Early-Diverging Mushroom-Forming Fungi Provides Insights into the Origins of Lignocellulose Decay Capabilities.</title>
        <authorList>
            <person name="Nagy L.G."/>
            <person name="Riley R."/>
            <person name="Tritt A."/>
            <person name="Adam C."/>
            <person name="Daum C."/>
            <person name="Floudas D."/>
            <person name="Sun H."/>
            <person name="Yadav J.S."/>
            <person name="Pangilinan J."/>
            <person name="Larsson K.H."/>
            <person name="Matsuura K."/>
            <person name="Barry K."/>
            <person name="Labutti K."/>
            <person name="Kuo R."/>
            <person name="Ohm R.A."/>
            <person name="Bhattacharya S.S."/>
            <person name="Shirouzu T."/>
            <person name="Yoshinaga Y."/>
            <person name="Martin F.M."/>
            <person name="Grigoriev I.V."/>
            <person name="Hibbett D.S."/>
        </authorList>
    </citation>
    <scope>NUCLEOTIDE SEQUENCE [LARGE SCALE GENOMIC DNA]</scope>
    <source>
        <strain evidence="2 3">HHB10207 ss-3</strain>
    </source>
</reference>
<feature type="compositionally biased region" description="Polar residues" evidence="1">
    <location>
        <begin position="188"/>
        <end position="206"/>
    </location>
</feature>
<feature type="compositionally biased region" description="Polar residues" evidence="1">
    <location>
        <begin position="530"/>
        <end position="546"/>
    </location>
</feature>
<feature type="compositionally biased region" description="Polar residues" evidence="1">
    <location>
        <begin position="514"/>
        <end position="523"/>
    </location>
</feature>
<sequence>MIHLDRPAPSTDDLILKSATNQPWPIAHDDNSDLPPKHIANDVQPPFPSFPEPVTPLDNLDPQPALDHSSSPTSPDDRHDDDDDDDDNSSLSPAPASDDDPSPDVDSASSTVQKAVTNGNVTDHPAQDPPVDSEQQPQLSDMNHASRHSTPLTDLSPAGTHIELEKETSSNSNTNSISKPDEPVARASTPSQNSPQENAKASSSTARPPAKSQPIPSSNSLPVDPGPSNQQKRASPNPLSSVASSSNSEPPKPSAVSNPSAPRVASNQLALNGSSSGQSSKQPSSSSDSKVALLLECNAELIRICVEFQARELAATNQREFQEFTNRLQMNLAWLAASPSVPGSIDSNQALAAERSKNFSMRQPMAPQPSQQQSSQQPQGPSQPMVGPSISQSHPGHHQPTPTSFSNPTPPMAGGDVASQQQQHQTASISQYSSKMAQAAAGFAQAGMNERAAQAAPQMPSQTALKQYLMQRDPNFLNYPQQRQLQLMQMLQQQALGRQQQQQQMQMQMAQQGHVSGNHQHGQPTMPRAENSSPGGMTSGPVQRSSPTQVGPGPQTPQNRPGMSLSPDHHQDEPFGYNSPGFSGPGSGVGQQQQQAQQQAQQQQLIAQSNAHAAAVAAQNQQNAASMNMRPGSSGHMSMGQMNQMGANLQHQRQLMLLQAQLRGGNANQGNFVLPQQQQAAQQAQQQQVQTPTSAHSPTGSFSGGSGMGVDQLPGHAGSRPMTAAGISGMGRNTRSPSESVSTPRVSKRPPLPGGMDPYQQAQAQAQLSAQQLQQHQQNMHHQQQQAGGQLSQFPQYQAQQLAQQQHQQQQQQRGRTPQPQTTAQLMNQGGWAAPGNMNMGMNPTAFQMNAGSSSQPMLQYINPSTMALPSHAGSPQGASSHAWQQQQNAAAQQQQQQYGSGGTGAGSPAGSIHHSERAATPRHASATPVPSAVLGEPEFDATSMYTWG</sequence>
<protein>
    <submittedName>
        <fullName evidence="2">Uncharacterized protein</fullName>
    </submittedName>
</protein>
<keyword evidence="3" id="KW-1185">Reference proteome</keyword>
<dbReference type="EMBL" id="KV428054">
    <property type="protein sequence ID" value="KZT38942.1"/>
    <property type="molecule type" value="Genomic_DNA"/>
</dbReference>
<evidence type="ECO:0000313" key="2">
    <source>
        <dbReference type="EMBL" id="KZT38942.1"/>
    </source>
</evidence>
<feature type="compositionally biased region" description="Polar residues" evidence="1">
    <location>
        <begin position="691"/>
        <end position="701"/>
    </location>
</feature>